<evidence type="ECO:0000313" key="2">
    <source>
        <dbReference type="Proteomes" id="UP000765802"/>
    </source>
</evidence>
<sequence length="119" mass="13803">MKAQKDLKEEYKQKKTKMGVFQIRNTVNGKILVGSGLNLDAICNRNRMELNFGSHRNAALQADWKEFGENKFAFEILSEIEEKEGETINYNQEVKKLEAMFLEELMPFGEKGYHLPKKS</sequence>
<evidence type="ECO:0000313" key="1">
    <source>
        <dbReference type="EMBL" id="MBC6491508.1"/>
    </source>
</evidence>
<dbReference type="RefSeq" id="WP_187256789.1">
    <property type="nucleotide sequence ID" value="NZ_JBHULF010000014.1"/>
</dbReference>
<accession>A0ABR7M904</accession>
<protein>
    <recommendedName>
        <fullName evidence="3">LuxR family transcriptional regulator</fullName>
    </recommendedName>
</protein>
<organism evidence="1 2">
    <name type="scientific">Flavihumibacter stibioxidans</name>
    <dbReference type="NCBI Taxonomy" id="1834163"/>
    <lineage>
        <taxon>Bacteria</taxon>
        <taxon>Pseudomonadati</taxon>
        <taxon>Bacteroidota</taxon>
        <taxon>Chitinophagia</taxon>
        <taxon>Chitinophagales</taxon>
        <taxon>Chitinophagaceae</taxon>
        <taxon>Flavihumibacter</taxon>
    </lineage>
</organism>
<dbReference type="CDD" id="cd10451">
    <property type="entry name" value="GIY-YIG_LuxR_like"/>
    <property type="match status" value="1"/>
</dbReference>
<keyword evidence="2" id="KW-1185">Reference proteome</keyword>
<dbReference type="Proteomes" id="UP000765802">
    <property type="component" value="Unassembled WGS sequence"/>
</dbReference>
<comment type="caution">
    <text evidence="1">The sequence shown here is derived from an EMBL/GenBank/DDBJ whole genome shotgun (WGS) entry which is preliminary data.</text>
</comment>
<dbReference type="EMBL" id="MBUA01000012">
    <property type="protein sequence ID" value="MBC6491508.1"/>
    <property type="molecule type" value="Genomic_DNA"/>
</dbReference>
<gene>
    <name evidence="1" type="ORF">BC349_10715</name>
</gene>
<dbReference type="SUPFAM" id="SSF82771">
    <property type="entry name" value="GIY-YIG endonuclease"/>
    <property type="match status" value="1"/>
</dbReference>
<proteinExistence type="predicted"/>
<reference evidence="1 2" key="1">
    <citation type="submission" date="2016-07" db="EMBL/GenBank/DDBJ databases">
        <title>Genome analysis of Flavihumibacter stibioxidans YS-17.</title>
        <authorList>
            <person name="Shi K."/>
            <person name="Han Y."/>
            <person name="Wang G."/>
        </authorList>
    </citation>
    <scope>NUCLEOTIDE SEQUENCE [LARGE SCALE GENOMIC DNA]</scope>
    <source>
        <strain evidence="1 2">YS-17</strain>
    </source>
</reference>
<dbReference type="Gene3D" id="3.40.1440.10">
    <property type="entry name" value="GIY-YIG endonuclease"/>
    <property type="match status" value="1"/>
</dbReference>
<evidence type="ECO:0008006" key="3">
    <source>
        <dbReference type="Google" id="ProtNLM"/>
    </source>
</evidence>
<dbReference type="InterPro" id="IPR035901">
    <property type="entry name" value="GIY-YIG_endonuc_sf"/>
</dbReference>
<name>A0ABR7M904_9BACT</name>